<dbReference type="InterPro" id="IPR027409">
    <property type="entry name" value="GroEL-like_apical_dom_sf"/>
</dbReference>
<dbReference type="PANTHER" id="PTHR11353">
    <property type="entry name" value="CHAPERONIN"/>
    <property type="match status" value="1"/>
</dbReference>
<dbReference type="GO" id="GO:0016887">
    <property type="term" value="F:ATP hydrolysis activity"/>
    <property type="evidence" value="ECO:0007669"/>
    <property type="project" value="InterPro"/>
</dbReference>
<evidence type="ECO:0000256" key="2">
    <source>
        <dbReference type="ARBA" id="ARBA00008020"/>
    </source>
</evidence>
<dbReference type="GO" id="GO:0005737">
    <property type="term" value="C:cytoplasm"/>
    <property type="evidence" value="ECO:0007669"/>
    <property type="project" value="UniProtKB-SubCell"/>
</dbReference>
<comment type="subcellular location">
    <subcellularLocation>
        <location evidence="1">Cytoplasm</location>
    </subcellularLocation>
</comment>
<dbReference type="SUPFAM" id="SSF52029">
    <property type="entry name" value="GroEL apical domain-like"/>
    <property type="match status" value="1"/>
</dbReference>
<dbReference type="Gene3D" id="1.10.560.10">
    <property type="entry name" value="GroEL-like equatorial domain"/>
    <property type="match status" value="3"/>
</dbReference>
<dbReference type="SUPFAM" id="SSF54849">
    <property type="entry name" value="GroEL-intermediate domain like"/>
    <property type="match status" value="1"/>
</dbReference>
<evidence type="ECO:0000256" key="4">
    <source>
        <dbReference type="ARBA" id="ARBA00022490"/>
    </source>
</evidence>
<keyword evidence="7 10" id="KW-0143">Chaperone</keyword>
<evidence type="ECO:0000256" key="9">
    <source>
        <dbReference type="ARBA" id="ARBA00049360"/>
    </source>
</evidence>
<evidence type="ECO:0000256" key="7">
    <source>
        <dbReference type="ARBA" id="ARBA00023186"/>
    </source>
</evidence>
<keyword evidence="4" id="KW-0963">Cytoplasm</keyword>
<evidence type="ECO:0000256" key="1">
    <source>
        <dbReference type="ARBA" id="ARBA00004496"/>
    </source>
</evidence>
<dbReference type="Pfam" id="PF00118">
    <property type="entry name" value="Cpn60_TCP1"/>
    <property type="match status" value="2"/>
</dbReference>
<dbReference type="PROSITE" id="PS00995">
    <property type="entry name" value="TCP1_3"/>
    <property type="match status" value="2"/>
</dbReference>
<dbReference type="AlphaFoldDB" id="A0A075A7E9"/>
<dbReference type="EMBL" id="KL596619">
    <property type="protein sequence ID" value="KER34302.1"/>
    <property type="molecule type" value="Genomic_DNA"/>
</dbReference>
<evidence type="ECO:0000256" key="5">
    <source>
        <dbReference type="ARBA" id="ARBA00022741"/>
    </source>
</evidence>
<evidence type="ECO:0000313" key="13">
    <source>
        <dbReference type="Proteomes" id="UP000054324"/>
    </source>
</evidence>
<dbReference type="InterPro" id="IPR002194">
    <property type="entry name" value="Chaperonin_TCP-1_CS"/>
</dbReference>
<sequence length="615" mass="66737">MSSNATTALLLGGERTSGESVRKQNVLAACSIANIVKSSLGPVGLDKMPGDDVGDVTITNDGATILKLLDVEHPAGKILVQLAQLQDEEVGDGTTSVVILAAALLKGADELISRFVHPTTIINGYRLACREACKYIQEHLKMDVTKLGKQGLVSAARTAMSSKLINLLYAMVVFGFSCYNCYAMYMSLSLELIVLAACSIANIVKSSLGPVGLDKMLVDDVGDVTITNDGATILKLLDVEHPAGKILVQLAQLQDEEVGDGTTSVVILAAALLKGADELISRFVHPTTIINGYRLACREACKYIQEHLKMDVTKLGKQGLVVVNDPDQLEAIRKRELDITKERIQKILAAGANVILTTGGIDDLCMKYFVEANAMAVRRCKKSDLKNMAKATGGQLIVSMSDMEGEEVFDAQKLGKASEVAQERICDDELIILRGPKVHPAASIILRGANDFYVDEMERSLHDAILVVKRVLESKDVVPGAGACEAAISIYLENFAVTLSSREQLAIAEFARAMLSIPKQLAVNAGLDSTELVARLRSCHSTSQSKKDQSHYKWWGLDLDNHRVMDCETLGVFEPMVSKIKSLKFATEAAITILRIDDLIKLNEEKEPPQHPDDY</sequence>
<dbReference type="PROSITE" id="PS00751">
    <property type="entry name" value="TCP1_2"/>
    <property type="match status" value="2"/>
</dbReference>
<dbReference type="InterPro" id="IPR017998">
    <property type="entry name" value="Chaperone_TCP-1"/>
</dbReference>
<dbReference type="FunFam" id="1.10.560.10:FF:000070">
    <property type="entry name" value="Uncharacterized protein"/>
    <property type="match status" value="1"/>
</dbReference>
<evidence type="ECO:0000313" key="12">
    <source>
        <dbReference type="EMBL" id="KER34302.1"/>
    </source>
</evidence>
<keyword evidence="6 10" id="KW-0067">ATP-binding</keyword>
<comment type="similarity">
    <text evidence="2 10">Belongs to the TCP-1 chaperonin family.</text>
</comment>
<dbReference type="FunFam" id="3.30.260.10:FF:000022">
    <property type="entry name" value="T-complex protein 1 subunit eta"/>
    <property type="match status" value="1"/>
</dbReference>
<keyword evidence="11" id="KW-0812">Transmembrane</keyword>
<dbReference type="GO" id="GO:0005524">
    <property type="term" value="F:ATP binding"/>
    <property type="evidence" value="ECO:0007669"/>
    <property type="project" value="UniProtKB-KW"/>
</dbReference>
<dbReference type="GO" id="GO:0140662">
    <property type="term" value="F:ATP-dependent protein folding chaperone"/>
    <property type="evidence" value="ECO:0007669"/>
    <property type="project" value="InterPro"/>
</dbReference>
<evidence type="ECO:0000256" key="10">
    <source>
        <dbReference type="RuleBase" id="RU004187"/>
    </source>
</evidence>
<dbReference type="OrthoDB" id="496at2759"/>
<gene>
    <name evidence="12" type="ORF">T265_00146</name>
</gene>
<keyword evidence="11" id="KW-0472">Membrane</keyword>
<dbReference type="InterPro" id="IPR027413">
    <property type="entry name" value="GROEL-like_equatorial_sf"/>
</dbReference>
<dbReference type="Gene3D" id="3.50.7.10">
    <property type="entry name" value="GroEL"/>
    <property type="match status" value="1"/>
</dbReference>
<proteinExistence type="inferred from homology"/>
<comment type="catalytic activity">
    <reaction evidence="9">
        <text>ATP + H2O = ADP + phosphate + H(+)</text>
        <dbReference type="Rhea" id="RHEA:13065"/>
        <dbReference type="ChEBI" id="CHEBI:15377"/>
        <dbReference type="ChEBI" id="CHEBI:15378"/>
        <dbReference type="ChEBI" id="CHEBI:30616"/>
        <dbReference type="ChEBI" id="CHEBI:43474"/>
        <dbReference type="ChEBI" id="CHEBI:456216"/>
    </reaction>
</comment>
<dbReference type="InterPro" id="IPR002423">
    <property type="entry name" value="Cpn60/GroEL/TCP-1"/>
</dbReference>
<keyword evidence="11" id="KW-1133">Transmembrane helix</keyword>
<dbReference type="Proteomes" id="UP000054324">
    <property type="component" value="Unassembled WGS sequence"/>
</dbReference>
<evidence type="ECO:0000256" key="8">
    <source>
        <dbReference type="ARBA" id="ARBA00030049"/>
    </source>
</evidence>
<dbReference type="SUPFAM" id="SSF48592">
    <property type="entry name" value="GroEL equatorial domain-like"/>
    <property type="match status" value="2"/>
</dbReference>
<dbReference type="InterPro" id="IPR027410">
    <property type="entry name" value="TCP-1-like_intermed_sf"/>
</dbReference>
<protein>
    <recommendedName>
        <fullName evidence="3">T-complex protein 1 subunit alpha</fullName>
    </recommendedName>
    <alternativeName>
        <fullName evidence="8">CCT-alpha</fullName>
    </alternativeName>
</protein>
<evidence type="ECO:0000256" key="6">
    <source>
        <dbReference type="ARBA" id="ARBA00022840"/>
    </source>
</evidence>
<dbReference type="KEGG" id="ovi:T265_00146"/>
<evidence type="ECO:0000256" key="11">
    <source>
        <dbReference type="SAM" id="Phobius"/>
    </source>
</evidence>
<dbReference type="STRING" id="6198.A0A075A7E9"/>
<feature type="transmembrane region" description="Helical" evidence="11">
    <location>
        <begin position="167"/>
        <end position="188"/>
    </location>
</feature>
<dbReference type="CTD" id="20314334"/>
<dbReference type="PRINTS" id="PR00304">
    <property type="entry name" value="TCOMPLEXTCP1"/>
</dbReference>
<dbReference type="Gene3D" id="3.30.260.10">
    <property type="entry name" value="TCP-1-like chaperonin intermediate domain"/>
    <property type="match status" value="2"/>
</dbReference>
<dbReference type="GeneID" id="20314334"/>
<keyword evidence="13" id="KW-1185">Reference proteome</keyword>
<organism evidence="12 13">
    <name type="scientific">Opisthorchis viverrini</name>
    <name type="common">Southeast Asian liver fluke</name>
    <dbReference type="NCBI Taxonomy" id="6198"/>
    <lineage>
        <taxon>Eukaryota</taxon>
        <taxon>Metazoa</taxon>
        <taxon>Spiralia</taxon>
        <taxon>Lophotrochozoa</taxon>
        <taxon>Platyhelminthes</taxon>
        <taxon>Trematoda</taxon>
        <taxon>Digenea</taxon>
        <taxon>Opisthorchiida</taxon>
        <taxon>Opisthorchiata</taxon>
        <taxon>Opisthorchiidae</taxon>
        <taxon>Opisthorchis</taxon>
    </lineage>
</organism>
<dbReference type="PROSITE" id="PS00750">
    <property type="entry name" value="TCP1_1"/>
    <property type="match status" value="1"/>
</dbReference>
<name>A0A075A7E9_OPIVI</name>
<reference evidence="12 13" key="1">
    <citation type="submission" date="2013-11" db="EMBL/GenBank/DDBJ databases">
        <title>Opisthorchis viverrini - life in the bile duct.</title>
        <authorList>
            <person name="Young N.D."/>
            <person name="Nagarajan N."/>
            <person name="Lin S.J."/>
            <person name="Korhonen P.K."/>
            <person name="Jex A.R."/>
            <person name="Hall R.S."/>
            <person name="Safavi-Hemami H."/>
            <person name="Kaewkong W."/>
            <person name="Bertrand D."/>
            <person name="Gao S."/>
            <person name="Seet Q."/>
            <person name="Wongkham S."/>
            <person name="Teh B.T."/>
            <person name="Wongkham C."/>
            <person name="Intapan P.M."/>
            <person name="Maleewong W."/>
            <person name="Yang X."/>
            <person name="Hu M."/>
            <person name="Wang Z."/>
            <person name="Hofmann A."/>
            <person name="Sternberg P.W."/>
            <person name="Tan P."/>
            <person name="Wang J."/>
            <person name="Gasser R.B."/>
        </authorList>
    </citation>
    <scope>NUCLEOTIDE SEQUENCE [LARGE SCALE GENOMIC DNA]</scope>
</reference>
<dbReference type="RefSeq" id="XP_009162067.1">
    <property type="nucleotide sequence ID" value="XM_009163803.1"/>
</dbReference>
<accession>A0A075A7E9</accession>
<dbReference type="GO" id="GO:0051082">
    <property type="term" value="F:unfolded protein binding"/>
    <property type="evidence" value="ECO:0007669"/>
    <property type="project" value="InterPro"/>
</dbReference>
<keyword evidence="5 10" id="KW-0547">Nucleotide-binding</keyword>
<evidence type="ECO:0000256" key="3">
    <source>
        <dbReference type="ARBA" id="ARBA00014424"/>
    </source>
</evidence>